<evidence type="ECO:0000256" key="1">
    <source>
        <dbReference type="ARBA" id="ARBA00022491"/>
    </source>
</evidence>
<evidence type="ECO:0000256" key="2">
    <source>
        <dbReference type="ARBA" id="ARBA00023015"/>
    </source>
</evidence>
<accession>A0A9W6HAC8</accession>
<dbReference type="InterPro" id="IPR028082">
    <property type="entry name" value="Peripla_BP_I"/>
</dbReference>
<dbReference type="SUPFAM" id="SSF53822">
    <property type="entry name" value="Periplasmic binding protein-like I"/>
    <property type="match status" value="1"/>
</dbReference>
<dbReference type="PROSITE" id="PS50932">
    <property type="entry name" value="HTH_LACI_2"/>
    <property type="match status" value="1"/>
</dbReference>
<evidence type="ECO:0000256" key="4">
    <source>
        <dbReference type="ARBA" id="ARBA00023163"/>
    </source>
</evidence>
<evidence type="ECO:0000313" key="8">
    <source>
        <dbReference type="Proteomes" id="UP001142372"/>
    </source>
</evidence>
<dbReference type="CDD" id="cd06267">
    <property type="entry name" value="PBP1_LacI_sugar_binding-like"/>
    <property type="match status" value="1"/>
</dbReference>
<dbReference type="Gene3D" id="3.40.50.2300">
    <property type="match status" value="2"/>
</dbReference>
<reference evidence="7" key="1">
    <citation type="journal article" date="2014" name="Int. J. Syst. Evol. Microbiol.">
        <title>Complete genome sequence of Corynebacterium casei LMG S-19264T (=DSM 44701T), isolated from a smear-ripened cheese.</title>
        <authorList>
            <consortium name="US DOE Joint Genome Institute (JGI-PGF)"/>
            <person name="Walter F."/>
            <person name="Albersmeier A."/>
            <person name="Kalinowski J."/>
            <person name="Ruckert C."/>
        </authorList>
    </citation>
    <scope>NUCLEOTIDE SEQUENCE</scope>
    <source>
        <strain evidence="7">VKM Ac-1401</strain>
    </source>
</reference>
<dbReference type="InterPro" id="IPR000843">
    <property type="entry name" value="HTH_LacI"/>
</dbReference>
<evidence type="ECO:0000256" key="3">
    <source>
        <dbReference type="ARBA" id="ARBA00023125"/>
    </source>
</evidence>
<dbReference type="SMART" id="SM00354">
    <property type="entry name" value="HTH_LACI"/>
    <property type="match status" value="1"/>
</dbReference>
<keyword evidence="1" id="KW-0678">Repressor</keyword>
<organism evidence="7 8">
    <name type="scientific">Leifsonia poae</name>
    <dbReference type="NCBI Taxonomy" id="110933"/>
    <lineage>
        <taxon>Bacteria</taxon>
        <taxon>Bacillati</taxon>
        <taxon>Actinomycetota</taxon>
        <taxon>Actinomycetes</taxon>
        <taxon>Micrococcales</taxon>
        <taxon>Microbacteriaceae</taxon>
        <taxon>Leifsonia</taxon>
    </lineage>
</organism>
<feature type="compositionally biased region" description="Basic and acidic residues" evidence="5">
    <location>
        <begin position="1"/>
        <end position="19"/>
    </location>
</feature>
<dbReference type="GO" id="GO:0003700">
    <property type="term" value="F:DNA-binding transcription factor activity"/>
    <property type="evidence" value="ECO:0007669"/>
    <property type="project" value="TreeGrafter"/>
</dbReference>
<dbReference type="EMBL" id="BSEN01000006">
    <property type="protein sequence ID" value="GLJ76428.1"/>
    <property type="molecule type" value="Genomic_DNA"/>
</dbReference>
<keyword evidence="8" id="KW-1185">Reference proteome</keyword>
<keyword evidence="4" id="KW-0804">Transcription</keyword>
<dbReference type="PANTHER" id="PTHR30146:SF148">
    <property type="entry name" value="HTH-TYPE TRANSCRIPTIONAL REPRESSOR PURR-RELATED"/>
    <property type="match status" value="1"/>
</dbReference>
<dbReference type="Gene3D" id="1.10.260.40">
    <property type="entry name" value="lambda repressor-like DNA-binding domains"/>
    <property type="match status" value="1"/>
</dbReference>
<evidence type="ECO:0000259" key="6">
    <source>
        <dbReference type="PROSITE" id="PS50932"/>
    </source>
</evidence>
<evidence type="ECO:0000313" key="7">
    <source>
        <dbReference type="EMBL" id="GLJ76428.1"/>
    </source>
</evidence>
<sequence>MRGRGRTERRRERGGEPAGREPSAGCVSLVCSKPGGSALIGKIPTVYDVATHAGVSIATVSRVFSRPDTVKPATRERVLASVDALGYVPSGSARNLAARRTGVIGLFFPGLDAMDDIADIPFDADRPSTGSATIVRDVSGAVDTRPLNLYFDEVLRGSEVEAWRSGFVLLVGVGRGETAHDTVRDMAGRVDGLIVLAGSASEEELGQLARRIPVVVMAGPRRGDALDHVSVSNTEGMHALVTHLLDDLDVTDLVYVAGSADSPDDLERWDGFRSALLEHGITPPDEPQLRGDFTRDGGRRAGRELLARPTLPRAVVCANDQMALGVIDAARIAEIAVPDALIVTGFDGIDAGRLSTPRLTTVRQPMELLGRAAVQALVRRLADPDRPATSVRLPVEVILRESSERC</sequence>
<keyword evidence="2" id="KW-0805">Transcription regulation</keyword>
<dbReference type="AlphaFoldDB" id="A0A9W6HAC8"/>
<evidence type="ECO:0000256" key="5">
    <source>
        <dbReference type="SAM" id="MobiDB-lite"/>
    </source>
</evidence>
<name>A0A9W6HAC8_9MICO</name>
<feature type="region of interest" description="Disordered" evidence="5">
    <location>
        <begin position="1"/>
        <end position="25"/>
    </location>
</feature>
<dbReference type="Pfam" id="PF00356">
    <property type="entry name" value="LacI"/>
    <property type="match status" value="1"/>
</dbReference>
<dbReference type="PANTHER" id="PTHR30146">
    <property type="entry name" value="LACI-RELATED TRANSCRIPTIONAL REPRESSOR"/>
    <property type="match status" value="1"/>
</dbReference>
<dbReference type="SUPFAM" id="SSF47413">
    <property type="entry name" value="lambda repressor-like DNA-binding domains"/>
    <property type="match status" value="1"/>
</dbReference>
<gene>
    <name evidence="7" type="primary">cytR</name>
    <name evidence="7" type="ORF">GCM10017584_20020</name>
</gene>
<dbReference type="InterPro" id="IPR010982">
    <property type="entry name" value="Lambda_DNA-bd_dom_sf"/>
</dbReference>
<proteinExistence type="predicted"/>
<dbReference type="CDD" id="cd01392">
    <property type="entry name" value="HTH_LacI"/>
    <property type="match status" value="1"/>
</dbReference>
<comment type="caution">
    <text evidence="7">The sequence shown here is derived from an EMBL/GenBank/DDBJ whole genome shotgun (WGS) entry which is preliminary data.</text>
</comment>
<reference evidence="7" key="2">
    <citation type="submission" date="2023-01" db="EMBL/GenBank/DDBJ databases">
        <authorList>
            <person name="Sun Q."/>
            <person name="Evtushenko L."/>
        </authorList>
    </citation>
    <scope>NUCLEOTIDE SEQUENCE</scope>
    <source>
        <strain evidence="7">VKM Ac-1401</strain>
    </source>
</reference>
<dbReference type="InterPro" id="IPR046335">
    <property type="entry name" value="LacI/GalR-like_sensor"/>
</dbReference>
<keyword evidence="3" id="KW-0238">DNA-binding</keyword>
<dbReference type="Pfam" id="PF13377">
    <property type="entry name" value="Peripla_BP_3"/>
    <property type="match status" value="1"/>
</dbReference>
<dbReference type="Proteomes" id="UP001142372">
    <property type="component" value="Unassembled WGS sequence"/>
</dbReference>
<feature type="domain" description="HTH lacI-type" evidence="6">
    <location>
        <begin position="44"/>
        <end position="98"/>
    </location>
</feature>
<protein>
    <submittedName>
        <fullName evidence="7">LacI family transcriptional regulator</fullName>
    </submittedName>
</protein>
<dbReference type="GO" id="GO:0000976">
    <property type="term" value="F:transcription cis-regulatory region binding"/>
    <property type="evidence" value="ECO:0007669"/>
    <property type="project" value="TreeGrafter"/>
</dbReference>